<dbReference type="SUPFAM" id="SSF53098">
    <property type="entry name" value="Ribonuclease H-like"/>
    <property type="match status" value="1"/>
</dbReference>
<feature type="transmembrane region" description="Helical" evidence="1">
    <location>
        <begin position="21"/>
        <end position="39"/>
    </location>
</feature>
<dbReference type="Gene3D" id="3.30.420.10">
    <property type="entry name" value="Ribonuclease H-like superfamily/Ribonuclease H"/>
    <property type="match status" value="1"/>
</dbReference>
<reference evidence="3" key="1">
    <citation type="journal article" date="2014" name="Nat. Genet.">
        <title>A reference genome for common bean and genome-wide analysis of dual domestications.</title>
        <authorList>
            <person name="Schmutz J."/>
            <person name="McClean P.E."/>
            <person name="Mamidi S."/>
            <person name="Wu G.A."/>
            <person name="Cannon S.B."/>
            <person name="Grimwood J."/>
            <person name="Jenkins J."/>
            <person name="Shu S."/>
            <person name="Song Q."/>
            <person name="Chavarro C."/>
            <person name="Torres-Torres M."/>
            <person name="Geffroy V."/>
            <person name="Moghaddam S.M."/>
            <person name="Gao D."/>
            <person name="Abernathy B."/>
            <person name="Barry K."/>
            <person name="Blair M."/>
            <person name="Brick M.A."/>
            <person name="Chovatia M."/>
            <person name="Gepts P."/>
            <person name="Goodstein D.M."/>
            <person name="Gonzales M."/>
            <person name="Hellsten U."/>
            <person name="Hyten D.L."/>
            <person name="Jia G."/>
            <person name="Kelly J.D."/>
            <person name="Kudrna D."/>
            <person name="Lee R."/>
            <person name="Richard M.M."/>
            <person name="Miklas P.N."/>
            <person name="Osorno J.M."/>
            <person name="Rodrigues J."/>
            <person name="Thareau V."/>
            <person name="Urrea C.A."/>
            <person name="Wang M."/>
            <person name="Yu Y."/>
            <person name="Zhang M."/>
            <person name="Wing R.A."/>
            <person name="Cregan P.B."/>
            <person name="Rokhsar D.S."/>
            <person name="Jackson S.A."/>
        </authorList>
    </citation>
    <scope>NUCLEOTIDE SEQUENCE [LARGE SCALE GENOMIC DNA]</scope>
    <source>
        <strain evidence="3">cv. G19833</strain>
    </source>
</reference>
<evidence type="ECO:0000256" key="1">
    <source>
        <dbReference type="SAM" id="Phobius"/>
    </source>
</evidence>
<accession>V7C3E0</accession>
<dbReference type="InterPro" id="IPR036397">
    <property type="entry name" value="RNaseH_sf"/>
</dbReference>
<dbReference type="GO" id="GO:0003676">
    <property type="term" value="F:nucleic acid binding"/>
    <property type="evidence" value="ECO:0007669"/>
    <property type="project" value="InterPro"/>
</dbReference>
<dbReference type="Proteomes" id="UP000000226">
    <property type="component" value="Chromosome 4"/>
</dbReference>
<protein>
    <recommendedName>
        <fullName evidence="4">RNase H type-1 domain-containing protein</fullName>
    </recommendedName>
</protein>
<evidence type="ECO:0008006" key="4">
    <source>
        <dbReference type="Google" id="ProtNLM"/>
    </source>
</evidence>
<dbReference type="AlphaFoldDB" id="V7C3E0"/>
<organism evidence="2 3">
    <name type="scientific">Phaseolus vulgaris</name>
    <name type="common">Kidney bean</name>
    <name type="synonym">French bean</name>
    <dbReference type="NCBI Taxonomy" id="3885"/>
    <lineage>
        <taxon>Eukaryota</taxon>
        <taxon>Viridiplantae</taxon>
        <taxon>Streptophyta</taxon>
        <taxon>Embryophyta</taxon>
        <taxon>Tracheophyta</taxon>
        <taxon>Spermatophyta</taxon>
        <taxon>Magnoliopsida</taxon>
        <taxon>eudicotyledons</taxon>
        <taxon>Gunneridae</taxon>
        <taxon>Pentapetalae</taxon>
        <taxon>rosids</taxon>
        <taxon>fabids</taxon>
        <taxon>Fabales</taxon>
        <taxon>Fabaceae</taxon>
        <taxon>Papilionoideae</taxon>
        <taxon>50 kb inversion clade</taxon>
        <taxon>NPAAA clade</taxon>
        <taxon>indigoferoid/millettioid clade</taxon>
        <taxon>Phaseoleae</taxon>
        <taxon>Phaseolus</taxon>
    </lineage>
</organism>
<gene>
    <name evidence="2" type="ORF">PHAVU_004G045700g</name>
</gene>
<keyword evidence="1" id="KW-1133">Transmembrane helix</keyword>
<dbReference type="InterPro" id="IPR012337">
    <property type="entry name" value="RNaseH-like_sf"/>
</dbReference>
<evidence type="ECO:0000313" key="3">
    <source>
        <dbReference type="Proteomes" id="UP000000226"/>
    </source>
</evidence>
<keyword evidence="1" id="KW-0812">Transmembrane</keyword>
<dbReference type="EMBL" id="CM002291">
    <property type="protein sequence ID" value="ESW23426.1"/>
    <property type="molecule type" value="Genomic_DNA"/>
</dbReference>
<evidence type="ECO:0000313" key="2">
    <source>
        <dbReference type="EMBL" id="ESW23426.1"/>
    </source>
</evidence>
<sequence>MKTYKTRRTIRALDRYEYVKLIAYSLVTASKEWGILVWYNVIFPVKSVVIWKVLHNRLPTNKDASTFLGIQNSFYAEVVGAILAIKHYGFIRLWLKTDSSLLCQVFSSSDLISLLIRGRWRNCLKISKRIDFKVTHISEEENECVDKRANLRLDNKLSVLGFD</sequence>
<dbReference type="OrthoDB" id="1731261at2759"/>
<keyword evidence="1" id="KW-0472">Membrane</keyword>
<proteinExistence type="predicted"/>
<keyword evidence="3" id="KW-1185">Reference proteome</keyword>
<name>V7C3E0_PHAVU</name>
<dbReference type="Gramene" id="ESW23426">
    <property type="protein sequence ID" value="ESW23426"/>
    <property type="gene ID" value="PHAVU_004G045700g"/>
</dbReference>